<feature type="binding site" evidence="3">
    <location>
        <position position="232"/>
    </location>
    <ligand>
        <name>(S)-malate</name>
        <dbReference type="ChEBI" id="CHEBI:15589"/>
    </ligand>
</feature>
<dbReference type="PANTHER" id="PTHR23406:SF32">
    <property type="entry name" value="NADP-DEPENDENT MALIC ENZYME"/>
    <property type="match status" value="1"/>
</dbReference>
<dbReference type="SMART" id="SM00919">
    <property type="entry name" value="Malic_M"/>
    <property type="match status" value="1"/>
</dbReference>
<evidence type="ECO:0000259" key="6">
    <source>
        <dbReference type="SMART" id="SM01274"/>
    </source>
</evidence>
<feature type="domain" description="Malic enzyme N-terminal" evidence="6">
    <location>
        <begin position="2"/>
        <end position="76"/>
    </location>
</feature>
<dbReference type="InterPro" id="IPR046346">
    <property type="entry name" value="Aminoacid_DH-like_N_sf"/>
</dbReference>
<feature type="binding site" evidence="4">
    <location>
        <position position="62"/>
    </location>
    <ligand>
        <name>a divalent metal cation</name>
        <dbReference type="ChEBI" id="CHEBI:60240"/>
    </ligand>
</feature>
<organism evidence="7">
    <name type="scientific">Lygus hesperus</name>
    <name type="common">Western plant bug</name>
    <dbReference type="NCBI Taxonomy" id="30085"/>
    <lineage>
        <taxon>Eukaryota</taxon>
        <taxon>Metazoa</taxon>
        <taxon>Ecdysozoa</taxon>
        <taxon>Arthropoda</taxon>
        <taxon>Hexapoda</taxon>
        <taxon>Insecta</taxon>
        <taxon>Pterygota</taxon>
        <taxon>Neoptera</taxon>
        <taxon>Paraneoptera</taxon>
        <taxon>Hemiptera</taxon>
        <taxon>Heteroptera</taxon>
        <taxon>Panheteroptera</taxon>
        <taxon>Cimicomorpha</taxon>
        <taxon>Miridae</taxon>
        <taxon>Mirini</taxon>
        <taxon>Lygus</taxon>
    </lineage>
</organism>
<dbReference type="AlphaFoldDB" id="A0A0A9XGX1"/>
<proteinExistence type="inferred from homology"/>
<evidence type="ECO:0000256" key="2">
    <source>
        <dbReference type="ARBA" id="ARBA00023002"/>
    </source>
</evidence>
<feature type="binding site" evidence="4">
    <location>
        <position position="61"/>
    </location>
    <ligand>
        <name>a divalent metal cation</name>
        <dbReference type="ChEBI" id="CHEBI:60240"/>
    </ligand>
</feature>
<reference evidence="7" key="2">
    <citation type="submission" date="2014-07" db="EMBL/GenBank/DDBJ databases">
        <authorList>
            <person name="Hull J."/>
        </authorList>
    </citation>
    <scope>NUCLEOTIDE SEQUENCE</scope>
</reference>
<comment type="similarity">
    <text evidence="1">Belongs to the malic enzymes family.</text>
</comment>
<name>A0A0A9XGX1_LYGHE</name>
<protein>
    <submittedName>
        <fullName evidence="7">NADP-dependent malic enzyme</fullName>
    </submittedName>
</protein>
<dbReference type="GO" id="GO:0005739">
    <property type="term" value="C:mitochondrion"/>
    <property type="evidence" value="ECO:0007669"/>
    <property type="project" value="TreeGrafter"/>
</dbReference>
<evidence type="ECO:0000256" key="1">
    <source>
        <dbReference type="ARBA" id="ARBA00008785"/>
    </source>
</evidence>
<evidence type="ECO:0000256" key="3">
    <source>
        <dbReference type="PIRSR" id="PIRSR000106-2"/>
    </source>
</evidence>
<dbReference type="PANTHER" id="PTHR23406">
    <property type="entry name" value="MALIC ENZYME-RELATED"/>
    <property type="match status" value="1"/>
</dbReference>
<dbReference type="EMBL" id="GBHO01024693">
    <property type="protein sequence ID" value="JAG18911.1"/>
    <property type="molecule type" value="Transcribed_RNA"/>
</dbReference>
<dbReference type="SUPFAM" id="SSF53223">
    <property type="entry name" value="Aminoacid dehydrogenase-like, N-terminal domain"/>
    <property type="match status" value="1"/>
</dbReference>
<dbReference type="InterPro" id="IPR001891">
    <property type="entry name" value="Malic_OxRdtase"/>
</dbReference>
<evidence type="ECO:0000313" key="7">
    <source>
        <dbReference type="EMBL" id="JAG18911.1"/>
    </source>
</evidence>
<dbReference type="Pfam" id="PF00390">
    <property type="entry name" value="malic"/>
    <property type="match status" value="1"/>
</dbReference>
<dbReference type="InterPro" id="IPR036291">
    <property type="entry name" value="NAD(P)-bd_dom_sf"/>
</dbReference>
<evidence type="ECO:0000313" key="8">
    <source>
        <dbReference type="EMBL" id="JAQ07308.1"/>
    </source>
</evidence>
<feature type="binding site" evidence="4">
    <location>
        <position position="85"/>
    </location>
    <ligand>
        <name>a divalent metal cation</name>
        <dbReference type="ChEBI" id="CHEBI:60240"/>
    </ligand>
</feature>
<dbReference type="PRINTS" id="PR00072">
    <property type="entry name" value="MALOXRDTASE"/>
</dbReference>
<feature type="domain" description="Malic enzyme NAD-binding" evidence="5">
    <location>
        <begin position="86"/>
        <end position="241"/>
    </location>
</feature>
<reference evidence="7" key="1">
    <citation type="journal article" date="2014" name="PLoS ONE">
        <title>Transcriptome-Based Identification of ABC Transporters in the Western Tarnished Plant Bug Lygus hesperus.</title>
        <authorList>
            <person name="Hull J.J."/>
            <person name="Chaney K."/>
            <person name="Geib S.M."/>
            <person name="Fabrick J.A."/>
            <person name="Brent C.S."/>
            <person name="Walsh D."/>
            <person name="Lavine L.C."/>
        </authorList>
    </citation>
    <scope>NUCLEOTIDE SEQUENCE</scope>
</reference>
<dbReference type="GO" id="GO:0006108">
    <property type="term" value="P:malate metabolic process"/>
    <property type="evidence" value="ECO:0007669"/>
    <property type="project" value="TreeGrafter"/>
</dbReference>
<reference evidence="8" key="3">
    <citation type="journal article" date="2016" name="Gigascience">
        <title>De novo construction of an expanded transcriptome assembly for the western tarnished plant bug, Lygus hesperus.</title>
        <authorList>
            <person name="Tassone E.E."/>
            <person name="Geib S.M."/>
            <person name="Hall B."/>
            <person name="Fabrick J.A."/>
            <person name="Brent C.S."/>
            <person name="Hull J.J."/>
        </authorList>
    </citation>
    <scope>NUCLEOTIDE SEQUENCE</scope>
</reference>
<accession>A0A0A9XGX1</accession>
<dbReference type="GO" id="GO:0004471">
    <property type="term" value="F:malate dehydrogenase (decarboxylating) (NAD+) activity"/>
    <property type="evidence" value="ECO:0007669"/>
    <property type="project" value="TreeGrafter"/>
</dbReference>
<dbReference type="Gene3D" id="3.40.50.720">
    <property type="entry name" value="NAD(P)-binding Rossmann-like Domain"/>
    <property type="match status" value="1"/>
</dbReference>
<dbReference type="Gene3D" id="3.40.50.10380">
    <property type="entry name" value="Malic enzyme, N-terminal domain"/>
    <property type="match status" value="1"/>
</dbReference>
<evidence type="ECO:0000259" key="5">
    <source>
        <dbReference type="SMART" id="SM00919"/>
    </source>
</evidence>
<dbReference type="InterPro" id="IPR037062">
    <property type="entry name" value="Malic_N_dom_sf"/>
</dbReference>
<dbReference type="GO" id="GO:0046872">
    <property type="term" value="F:metal ion binding"/>
    <property type="evidence" value="ECO:0007669"/>
    <property type="project" value="UniProtKB-KW"/>
</dbReference>
<dbReference type="GO" id="GO:0051287">
    <property type="term" value="F:NAD binding"/>
    <property type="evidence" value="ECO:0007669"/>
    <property type="project" value="InterPro"/>
</dbReference>
<dbReference type="InterPro" id="IPR012302">
    <property type="entry name" value="Malic_NAD-bd"/>
</dbReference>
<dbReference type="PIRSF" id="PIRSF000106">
    <property type="entry name" value="ME"/>
    <property type="match status" value="1"/>
</dbReference>
<gene>
    <name evidence="7" type="primary">malA</name>
    <name evidence="7" type="ORF">CM83_12753</name>
    <name evidence="8" type="ORF">g.1069</name>
</gene>
<dbReference type="EMBL" id="GDHC01011321">
    <property type="protein sequence ID" value="JAQ07308.1"/>
    <property type="molecule type" value="Transcribed_RNA"/>
</dbReference>
<dbReference type="Pfam" id="PF03949">
    <property type="entry name" value="Malic_M"/>
    <property type="match status" value="1"/>
</dbReference>
<sequence length="241" mass="26723">MPQHALPVVLDVGTNTEQYLKDKEYLGIPEKRCDDETYYTLLDEFMHAASTIWPGAVIQFEDFSNNHCFDILERYQEKYRCFNDDIQGTGAVISAGFLNAVKLSGIAPLQHRIVVFGAGSAAVGVAKNIAQLTARLHGVSFEDVLKTFYLVDTKGLVTDSRGDKLPKHKVLLARHDIPKEHNDKLKELLDVVKYVKPTALIGLGGVGPVFTEEIVKIVLQNNPHPIIFPLSNPTSKSEVNP</sequence>
<dbReference type="SUPFAM" id="SSF51735">
    <property type="entry name" value="NAD(P)-binding Rossmann-fold domains"/>
    <property type="match status" value="1"/>
</dbReference>
<keyword evidence="4" id="KW-0479">Metal-binding</keyword>
<dbReference type="InterPro" id="IPR012301">
    <property type="entry name" value="Malic_N_dom"/>
</dbReference>
<comment type="cofactor">
    <cofactor evidence="4">
        <name>Mg(2+)</name>
        <dbReference type="ChEBI" id="CHEBI:18420"/>
    </cofactor>
    <cofactor evidence="4">
        <name>Mn(2+)</name>
        <dbReference type="ChEBI" id="CHEBI:29035"/>
    </cofactor>
    <text evidence="4">Divalent metal cations. Prefers magnesium or manganese.</text>
</comment>
<dbReference type="SMART" id="SM01274">
    <property type="entry name" value="malic"/>
    <property type="match status" value="1"/>
</dbReference>
<evidence type="ECO:0000256" key="4">
    <source>
        <dbReference type="PIRSR" id="PIRSR000106-3"/>
    </source>
</evidence>
<keyword evidence="2" id="KW-0560">Oxidoreductase</keyword>